<dbReference type="PANTHER" id="PTHR42870:SF1">
    <property type="entry name" value="NON-SPECIFIC LIPID-TRANSFER PROTEIN-LIKE 2"/>
    <property type="match status" value="1"/>
</dbReference>
<dbReference type="SUPFAM" id="SSF53901">
    <property type="entry name" value="Thiolase-like"/>
    <property type="match status" value="2"/>
</dbReference>
<keyword evidence="4" id="KW-1185">Reference proteome</keyword>
<organism evidence="3 4">
    <name type="scientific">Rhodococcus olei</name>
    <dbReference type="NCBI Taxonomy" id="2161675"/>
    <lineage>
        <taxon>Bacteria</taxon>
        <taxon>Bacillati</taxon>
        <taxon>Actinomycetota</taxon>
        <taxon>Actinomycetes</taxon>
        <taxon>Mycobacteriales</taxon>
        <taxon>Nocardiaceae</taxon>
        <taxon>Rhodococcus</taxon>
    </lineage>
</organism>
<dbReference type="InterPro" id="IPR020616">
    <property type="entry name" value="Thiolase_N"/>
</dbReference>
<dbReference type="PANTHER" id="PTHR42870">
    <property type="entry name" value="ACETYL-COA C-ACETYLTRANSFERASE"/>
    <property type="match status" value="1"/>
</dbReference>
<dbReference type="Proteomes" id="UP001501183">
    <property type="component" value="Unassembled WGS sequence"/>
</dbReference>
<dbReference type="InterPro" id="IPR016039">
    <property type="entry name" value="Thiolase-like"/>
</dbReference>
<evidence type="ECO:0000313" key="3">
    <source>
        <dbReference type="EMBL" id="GAA4478848.1"/>
    </source>
</evidence>
<name>A0ABP8P2S6_9NOCA</name>
<dbReference type="Gene3D" id="3.40.47.10">
    <property type="match status" value="1"/>
</dbReference>
<dbReference type="InterPro" id="IPR002155">
    <property type="entry name" value="Thiolase"/>
</dbReference>
<dbReference type="CDD" id="cd00829">
    <property type="entry name" value="SCP-x_thiolase"/>
    <property type="match status" value="1"/>
</dbReference>
<feature type="domain" description="Thiolase N-terminal" evidence="1">
    <location>
        <begin position="4"/>
        <end position="172"/>
    </location>
</feature>
<dbReference type="InterPro" id="IPR055140">
    <property type="entry name" value="Thiolase_C_2"/>
</dbReference>
<accession>A0ABP8P2S6</accession>
<reference evidence="4" key="1">
    <citation type="journal article" date="2019" name="Int. J. Syst. Evol. Microbiol.">
        <title>The Global Catalogue of Microorganisms (GCM) 10K type strain sequencing project: providing services to taxonomists for standard genome sequencing and annotation.</title>
        <authorList>
            <consortium name="The Broad Institute Genomics Platform"/>
            <consortium name="The Broad Institute Genome Sequencing Center for Infectious Disease"/>
            <person name="Wu L."/>
            <person name="Ma J."/>
        </authorList>
    </citation>
    <scope>NUCLEOTIDE SEQUENCE [LARGE SCALE GENOMIC DNA]</scope>
    <source>
        <strain evidence="4">JCM 32206</strain>
    </source>
</reference>
<evidence type="ECO:0000259" key="2">
    <source>
        <dbReference type="Pfam" id="PF22691"/>
    </source>
</evidence>
<feature type="domain" description="Thiolase C-terminal" evidence="2">
    <location>
        <begin position="255"/>
        <end position="378"/>
    </location>
</feature>
<dbReference type="Pfam" id="PF22691">
    <property type="entry name" value="Thiolase_C_1"/>
    <property type="match status" value="1"/>
</dbReference>
<protein>
    <submittedName>
        <fullName evidence="3">Thiolase family protein</fullName>
    </submittedName>
</protein>
<dbReference type="EMBL" id="BAABFB010000036">
    <property type="protein sequence ID" value="GAA4478848.1"/>
    <property type="molecule type" value="Genomic_DNA"/>
</dbReference>
<comment type="caution">
    <text evidence="3">The sequence shown here is derived from an EMBL/GenBank/DDBJ whole genome shotgun (WGS) entry which is preliminary data.</text>
</comment>
<sequence>MKVAIVGVGIHRFGRTEGVSGRDQGAYAARQALADAGVEFKDVQFAYGGSDSAGNADTLVSDLGLTGLPFVNVANGCATGGSALTSALSRIRSGESDLGLVVGFDKHPRGAFNARPEDNGLGRWYGETGMMVTTQFFAMKIQRYLVQHGLSKSLLATVAAKAFRNGALAPHAWRRTPLSEDEIAGATMVSDPLTRYMFCSPAEGGVALVLARADRAHRYTDTPVYVEAAELRSRQFGSFEVFSPWLSPHRADGPTVTASRAAFETAGIAPSDVDVAQIQDTEAGAEIMHLAETGLCKHGEQESLIRSGATEIGGSIPVNTDGGCIANGEPIGATGLRQVYESVVQLRGAAGDRQVPGNPRVGFTHVYGAPGISACTVLTR</sequence>
<evidence type="ECO:0000259" key="1">
    <source>
        <dbReference type="Pfam" id="PF00108"/>
    </source>
</evidence>
<dbReference type="Pfam" id="PF00108">
    <property type="entry name" value="Thiolase_N"/>
    <property type="match status" value="1"/>
</dbReference>
<dbReference type="PIRSF" id="PIRSF000429">
    <property type="entry name" value="Ac-CoA_Ac_transf"/>
    <property type="match status" value="1"/>
</dbReference>
<gene>
    <name evidence="3" type="ORF">GCM10023094_23110</name>
</gene>
<proteinExistence type="predicted"/>
<evidence type="ECO:0000313" key="4">
    <source>
        <dbReference type="Proteomes" id="UP001501183"/>
    </source>
</evidence>
<dbReference type="RefSeq" id="WP_345344878.1">
    <property type="nucleotide sequence ID" value="NZ_BAABFB010000036.1"/>
</dbReference>